<dbReference type="PANTHER" id="PTHR10815">
    <property type="entry name" value="METHYLATED-DNA--PROTEIN-CYSTEINE METHYLTRANSFERASE"/>
    <property type="match status" value="1"/>
</dbReference>
<dbReference type="InterPro" id="IPR036631">
    <property type="entry name" value="MGMT_N_sf"/>
</dbReference>
<dbReference type="InterPro" id="IPR036217">
    <property type="entry name" value="MethylDNA_cys_MeTrfase_DNAb"/>
</dbReference>
<dbReference type="SUPFAM" id="SSF53155">
    <property type="entry name" value="Methylated DNA-protein cysteine methyltransferase domain"/>
    <property type="match status" value="1"/>
</dbReference>
<dbReference type="GO" id="GO:0006307">
    <property type="term" value="P:DNA alkylation repair"/>
    <property type="evidence" value="ECO:0007669"/>
    <property type="project" value="UniProtKB-UniRule"/>
</dbReference>
<dbReference type="Pfam" id="PF01035">
    <property type="entry name" value="DNA_binding_1"/>
    <property type="match status" value="1"/>
</dbReference>
<evidence type="ECO:0000256" key="6">
    <source>
        <dbReference type="ARBA" id="ARBA00022763"/>
    </source>
</evidence>
<keyword evidence="7 9" id="KW-0234">DNA repair</keyword>
<dbReference type="InterPro" id="IPR023546">
    <property type="entry name" value="MGMT"/>
</dbReference>
<proteinExistence type="inferred from homology"/>
<comment type="catalytic activity">
    <reaction evidence="8 9">
        <text>a 6-O-methyl-2'-deoxyguanosine in DNA + L-cysteinyl-[protein] = S-methyl-L-cysteinyl-[protein] + a 2'-deoxyguanosine in DNA</text>
        <dbReference type="Rhea" id="RHEA:24000"/>
        <dbReference type="Rhea" id="RHEA-COMP:10131"/>
        <dbReference type="Rhea" id="RHEA-COMP:10132"/>
        <dbReference type="Rhea" id="RHEA-COMP:11367"/>
        <dbReference type="Rhea" id="RHEA-COMP:11368"/>
        <dbReference type="ChEBI" id="CHEBI:29950"/>
        <dbReference type="ChEBI" id="CHEBI:82612"/>
        <dbReference type="ChEBI" id="CHEBI:85445"/>
        <dbReference type="ChEBI" id="CHEBI:85448"/>
        <dbReference type="EC" id="2.1.1.63"/>
    </reaction>
</comment>
<dbReference type="Proteomes" id="UP000002164">
    <property type="component" value="Chromosome"/>
</dbReference>
<dbReference type="GO" id="GO:0032259">
    <property type="term" value="P:methylation"/>
    <property type="evidence" value="ECO:0007669"/>
    <property type="project" value="UniProtKB-KW"/>
</dbReference>
<evidence type="ECO:0000256" key="2">
    <source>
        <dbReference type="ARBA" id="ARBA00008711"/>
    </source>
</evidence>
<keyword evidence="5 9" id="KW-0808">Transferase</keyword>
<comment type="catalytic activity">
    <reaction evidence="1 9">
        <text>a 4-O-methyl-thymidine in DNA + L-cysteinyl-[protein] = a thymidine in DNA + S-methyl-L-cysteinyl-[protein]</text>
        <dbReference type="Rhea" id="RHEA:53428"/>
        <dbReference type="Rhea" id="RHEA-COMP:10131"/>
        <dbReference type="Rhea" id="RHEA-COMP:10132"/>
        <dbReference type="Rhea" id="RHEA-COMP:13555"/>
        <dbReference type="Rhea" id="RHEA-COMP:13556"/>
        <dbReference type="ChEBI" id="CHEBI:29950"/>
        <dbReference type="ChEBI" id="CHEBI:82612"/>
        <dbReference type="ChEBI" id="CHEBI:137386"/>
        <dbReference type="ChEBI" id="CHEBI:137387"/>
        <dbReference type="EC" id="2.1.1.63"/>
    </reaction>
</comment>
<dbReference type="EMBL" id="CP000817">
    <property type="protein sequence ID" value="ACA39585.1"/>
    <property type="molecule type" value="Genomic_DNA"/>
</dbReference>
<dbReference type="InterPro" id="IPR014048">
    <property type="entry name" value="MethylDNA_cys_MeTrfase_DNA-bd"/>
</dbReference>
<dbReference type="NCBIfam" id="TIGR00589">
    <property type="entry name" value="ogt"/>
    <property type="match status" value="1"/>
</dbReference>
<keyword evidence="3 9" id="KW-0963">Cytoplasm</keyword>
<dbReference type="InterPro" id="IPR008332">
    <property type="entry name" value="MethylG_MeTrfase_N"/>
</dbReference>
<evidence type="ECO:0000256" key="5">
    <source>
        <dbReference type="ARBA" id="ARBA00022679"/>
    </source>
</evidence>
<dbReference type="PANTHER" id="PTHR10815:SF13">
    <property type="entry name" value="METHYLATED-DNA--PROTEIN-CYSTEINE METHYLTRANSFERASE"/>
    <property type="match status" value="1"/>
</dbReference>
<reference evidence="12 13" key="1">
    <citation type="journal article" date="2008" name="J. Bacteriol.">
        <title>Complete genome sequence of the mosquitocidal bacterium Bacillus sphaericus C3-41 and comparison with those of closely related Bacillus species.</title>
        <authorList>
            <person name="Hu X."/>
            <person name="Fan W."/>
            <person name="Han B."/>
            <person name="Liu H."/>
            <person name="Zheng D."/>
            <person name="Li Q."/>
            <person name="Dong W."/>
            <person name="Yan J."/>
            <person name="Gao M."/>
            <person name="Berry C."/>
            <person name="Yuan Z."/>
        </authorList>
    </citation>
    <scope>NUCLEOTIDE SEQUENCE [LARGE SCALE GENOMIC DNA]</scope>
    <source>
        <strain evidence="12 13">C3-41</strain>
    </source>
</reference>
<name>B1HU30_LYSSC</name>
<dbReference type="HOGENOM" id="CLU_000445_52_2_9"/>
<dbReference type="GO" id="GO:0003908">
    <property type="term" value="F:methylated-DNA-[protein]-cysteine S-methyltransferase activity"/>
    <property type="evidence" value="ECO:0007669"/>
    <property type="project" value="UniProtKB-UniRule"/>
</dbReference>
<keyword evidence="4 9" id="KW-0489">Methyltransferase</keyword>
<gene>
    <name evidence="12" type="ordered locus">Bsph_2002</name>
</gene>
<dbReference type="SUPFAM" id="SSF46767">
    <property type="entry name" value="Methylated DNA-protein cysteine methyltransferase, C-terminal domain"/>
    <property type="match status" value="1"/>
</dbReference>
<dbReference type="InterPro" id="IPR036388">
    <property type="entry name" value="WH-like_DNA-bd_sf"/>
</dbReference>
<feature type="active site" description="Nucleophile; methyl group acceptor" evidence="9">
    <location>
        <position position="136"/>
    </location>
</feature>
<comment type="similarity">
    <text evidence="2 9">Belongs to the MGMT family.</text>
</comment>
<dbReference type="Gene3D" id="1.10.10.10">
    <property type="entry name" value="Winged helix-like DNA-binding domain superfamily/Winged helix DNA-binding domain"/>
    <property type="match status" value="1"/>
</dbReference>
<comment type="miscellaneous">
    <text evidence="9">This enzyme catalyzes only one turnover and therefore is not strictly catalytic. According to one definition, an enzyme is a biocatalyst that acts repeatedly and over many reaction cycles.</text>
</comment>
<dbReference type="FunFam" id="1.10.10.10:FF:000214">
    <property type="entry name" value="Methylated-DNA--protein-cysteine methyltransferase"/>
    <property type="match status" value="1"/>
</dbReference>
<dbReference type="CDD" id="cd06445">
    <property type="entry name" value="ATase"/>
    <property type="match status" value="1"/>
</dbReference>
<protein>
    <recommendedName>
        <fullName evidence="9">Methylated-DNA--protein-cysteine methyltransferase</fullName>
        <ecNumber evidence="9">2.1.1.63</ecNumber>
    </recommendedName>
    <alternativeName>
        <fullName evidence="9">6-O-methylguanine-DNA methyltransferase</fullName>
        <shortName evidence="9">MGMT</shortName>
    </alternativeName>
    <alternativeName>
        <fullName evidence="9">O-6-methylguanine-DNA-alkyltransferase</fullName>
    </alternativeName>
</protein>
<evidence type="ECO:0000256" key="9">
    <source>
        <dbReference type="HAMAP-Rule" id="MF_00772"/>
    </source>
</evidence>
<dbReference type="Pfam" id="PF02870">
    <property type="entry name" value="Methyltransf_1N"/>
    <property type="match status" value="1"/>
</dbReference>
<dbReference type="EC" id="2.1.1.63" evidence="9"/>
<dbReference type="HAMAP" id="MF_00772">
    <property type="entry name" value="OGT"/>
    <property type="match status" value="1"/>
</dbReference>
<organism evidence="12 13">
    <name type="scientific">Lysinibacillus sphaericus (strain C3-41)</name>
    <dbReference type="NCBI Taxonomy" id="444177"/>
    <lineage>
        <taxon>Bacteria</taxon>
        <taxon>Bacillati</taxon>
        <taxon>Bacillota</taxon>
        <taxon>Bacilli</taxon>
        <taxon>Bacillales</taxon>
        <taxon>Bacillaceae</taxon>
        <taxon>Lysinibacillus</taxon>
    </lineage>
</organism>
<dbReference type="AlphaFoldDB" id="B1HU30"/>
<comment type="subcellular location">
    <subcellularLocation>
        <location evidence="9">Cytoplasm</location>
    </subcellularLocation>
</comment>
<accession>B1HU30</accession>
<feature type="domain" description="Methylguanine DNA methyltransferase ribonuclease-like" evidence="11">
    <location>
        <begin position="18"/>
        <end position="77"/>
    </location>
</feature>
<evidence type="ECO:0000256" key="1">
    <source>
        <dbReference type="ARBA" id="ARBA00001286"/>
    </source>
</evidence>
<sequence length="173" mass="19592">MPPFTYGGHYMKRFKLDYQSPIGMIEIEGNTEAIEGINFAEREELIHAPQQDTPTVLLECLKQIHEYFIGERREFSFSYVFKGTDFQQAVWHALPNIGYGETASYKDIAVAIHNEKAVRAVGRANGKNTISIVVPCHRIIGSNGSLTGYGGGIWRKKWLLQHEQSHHLTSNTK</sequence>
<evidence type="ECO:0000256" key="3">
    <source>
        <dbReference type="ARBA" id="ARBA00022490"/>
    </source>
</evidence>
<comment type="function">
    <text evidence="9">Involved in the cellular defense against the biological effects of O6-methylguanine (O6-MeG) and O4-methylthymine (O4-MeT) in DNA. Repairs the methylated nucleobase in DNA by stoichiometrically transferring the methyl group to a cysteine residue in the enzyme. This is a suicide reaction: the enzyme is irreversibly inactivated.</text>
</comment>
<dbReference type="InterPro" id="IPR001497">
    <property type="entry name" value="MethylDNA_cys_MeTrfase_AS"/>
</dbReference>
<dbReference type="KEGG" id="lsp:Bsph_2002"/>
<dbReference type="PROSITE" id="PS00374">
    <property type="entry name" value="MGMT"/>
    <property type="match status" value="1"/>
</dbReference>
<evidence type="ECO:0000313" key="12">
    <source>
        <dbReference type="EMBL" id="ACA39585.1"/>
    </source>
</evidence>
<keyword evidence="6 9" id="KW-0227">DNA damage</keyword>
<evidence type="ECO:0000256" key="4">
    <source>
        <dbReference type="ARBA" id="ARBA00022603"/>
    </source>
</evidence>
<feature type="domain" description="Methylated-DNA-[protein]-cysteine S-methyltransferase DNA binding" evidence="10">
    <location>
        <begin position="85"/>
        <end position="164"/>
    </location>
</feature>
<evidence type="ECO:0000256" key="7">
    <source>
        <dbReference type="ARBA" id="ARBA00023204"/>
    </source>
</evidence>
<evidence type="ECO:0000313" key="13">
    <source>
        <dbReference type="Proteomes" id="UP000002164"/>
    </source>
</evidence>
<dbReference type="EnsemblBacteria" id="ACA39585">
    <property type="protein sequence ID" value="ACA39585"/>
    <property type="gene ID" value="Bsph_2002"/>
</dbReference>
<evidence type="ECO:0000259" key="11">
    <source>
        <dbReference type="Pfam" id="PF02870"/>
    </source>
</evidence>
<dbReference type="Gene3D" id="3.30.160.70">
    <property type="entry name" value="Methylated DNA-protein cysteine methyltransferase domain"/>
    <property type="match status" value="1"/>
</dbReference>
<evidence type="ECO:0000259" key="10">
    <source>
        <dbReference type="Pfam" id="PF01035"/>
    </source>
</evidence>
<dbReference type="GO" id="GO:0005737">
    <property type="term" value="C:cytoplasm"/>
    <property type="evidence" value="ECO:0007669"/>
    <property type="project" value="UniProtKB-SubCell"/>
</dbReference>
<evidence type="ECO:0000256" key="8">
    <source>
        <dbReference type="ARBA" id="ARBA00049348"/>
    </source>
</evidence>